<keyword evidence="1" id="KW-0472">Membrane</keyword>
<sequence length="241" mass="28002">MIKFFRKIRQNLLSEGKTGKYLKYAFGEILLVVIGILIALQVSNWNKKRIDSDSEKEALFDLNTEIKSNIKALEIIIAEHEKSLVAGKEIKSMIVDTNKLNSISNDSLKSILIVMNYNYTYDPKLGILNSVINSGKINLIQNKDIRYMLSSINELIIDANESTKVIEKLRGEYYWPMIASKREIVDYNKLTRDNKTSFRNPEFVWWVDFNTTVRQEGLDEENELLEFLKKVNVLIEIEIKK</sequence>
<organism evidence="2 3">
    <name type="scientific">Xanthomarina spongicola</name>
    <dbReference type="NCBI Taxonomy" id="570520"/>
    <lineage>
        <taxon>Bacteria</taxon>
        <taxon>Pseudomonadati</taxon>
        <taxon>Bacteroidota</taxon>
        <taxon>Flavobacteriia</taxon>
        <taxon>Flavobacteriales</taxon>
        <taxon>Flavobacteriaceae</taxon>
        <taxon>Xanthomarina</taxon>
    </lineage>
</organism>
<keyword evidence="1" id="KW-1133">Transmembrane helix</keyword>
<dbReference type="AlphaFoldDB" id="A0A316DH17"/>
<dbReference type="InterPro" id="IPR045749">
    <property type="entry name" value="DUF6090"/>
</dbReference>
<dbReference type="Pfam" id="PF19578">
    <property type="entry name" value="DUF6090"/>
    <property type="match status" value="1"/>
</dbReference>
<comment type="caution">
    <text evidence="2">The sequence shown here is derived from an EMBL/GenBank/DDBJ whole genome shotgun (WGS) entry which is preliminary data.</text>
</comment>
<dbReference type="EMBL" id="QGGP01000014">
    <property type="protein sequence ID" value="PWK16928.1"/>
    <property type="molecule type" value="Genomic_DNA"/>
</dbReference>
<dbReference type="Proteomes" id="UP000245430">
    <property type="component" value="Unassembled WGS sequence"/>
</dbReference>
<dbReference type="RefSeq" id="WP_109683494.1">
    <property type="nucleotide sequence ID" value="NZ_QGGP01000014.1"/>
</dbReference>
<evidence type="ECO:0000313" key="3">
    <source>
        <dbReference type="Proteomes" id="UP000245430"/>
    </source>
</evidence>
<evidence type="ECO:0000256" key="1">
    <source>
        <dbReference type="SAM" id="Phobius"/>
    </source>
</evidence>
<protein>
    <submittedName>
        <fullName evidence="2">Uncharacterized protein</fullName>
    </submittedName>
</protein>
<reference evidence="2 3" key="1">
    <citation type="submission" date="2018-05" db="EMBL/GenBank/DDBJ databases">
        <title>Genomic Encyclopedia of Archaeal and Bacterial Type Strains, Phase II (KMG-II): from individual species to whole genera.</title>
        <authorList>
            <person name="Goeker M."/>
        </authorList>
    </citation>
    <scope>NUCLEOTIDE SEQUENCE [LARGE SCALE GENOMIC DNA]</scope>
    <source>
        <strain evidence="2 3">DSM 22637</strain>
    </source>
</reference>
<keyword evidence="1" id="KW-0812">Transmembrane</keyword>
<proteinExistence type="predicted"/>
<gene>
    <name evidence="2" type="ORF">LX78_02919</name>
</gene>
<feature type="transmembrane region" description="Helical" evidence="1">
    <location>
        <begin position="21"/>
        <end position="40"/>
    </location>
</feature>
<name>A0A316DH17_9FLAO</name>
<evidence type="ECO:0000313" key="2">
    <source>
        <dbReference type="EMBL" id="PWK16928.1"/>
    </source>
</evidence>
<dbReference type="OrthoDB" id="821805at2"/>
<accession>A0A316DH17</accession>
<keyword evidence="3" id="KW-1185">Reference proteome</keyword>